<comment type="subcellular location">
    <subcellularLocation>
        <location evidence="1">Nucleus</location>
    </subcellularLocation>
</comment>
<gene>
    <name evidence="10" type="primary">PDS5A</name>
</gene>
<dbReference type="RefSeq" id="XP_008564152.1">
    <property type="nucleotide sequence ID" value="XM_008565930.1"/>
</dbReference>
<evidence type="ECO:0000256" key="3">
    <source>
        <dbReference type="ARBA" id="ARBA00022618"/>
    </source>
</evidence>
<keyword evidence="6" id="KW-0539">Nucleus</keyword>
<sequence>MDFSTAQPKPATALCGVVSADGKIAYPPGVKEITDKITTDEMIKRLKMVVKTFMDMDQDSEDEKQQYLPLALHLASEFFLRNPNKDVRLLVACCLADIFRIYAPEAPYTSHDKLKDIFLFITRQLKGLEDTKSPQFNRYFYLLENLAWVKSYNICFELEDCNEIFIQLFRTLFSVINNSHNKKVQMHMLDLMSSIIMEGDGVTQELLDSILINLIPAHKNLNKQSFDLAKVLLKRTVQTIEACIANFFNQVLVLGRSSVSDLSEHVFDLIQELFAIDPHLLLSVMPQLEFKLKWRVRKEAMMGLAQLYKKYCLHGEAGKEAAEKVSWIKDKLLHIYYQNSIDDKLLVEKIFAQYLVPHNLETEERMKCLYYLYASLDPNAVKALNEMWKCQNMLRSHVRELLDLHKQPTSEANCSAMFGKLMTIAKNLPDPGKAQDFVKKFNQVLGDDEKLRSQLELLISPTCSCKQADVCVREIARKLANPKQPTNPFLEMVKFLLERIAPVHIDSEAISALVKLMNKSIEGTADDEEEGVSPDTAIRSGLELLKVLSFTHPTSFHSAETYESLLQCLRMEDDKVAEAAIQIFRNTGHKIETDLPQIRSTLIPILHQKAKRGTPHQAKQAVHCIHAIFTNKEVQLAQIFEPLSRSLNADVPEQLITPLVSLGHISMLAPDQFASPMKSVVANFIVKDLLMNDRSTGEKNGKLWSPDEEVSPEVLAKVQAIKLLVRWLLGMKNNQSKSANSTLRLLSAMLVSEGDLTEQKRISKSDMSRLRLAAGSAIMKLAQEPCYHEIITPEQFQLCALVINDECYQVRQIFAQKLHKALVKLLLPLEYMAIFALCAKDPVKERRAHARQCLLKNISIRREYIKQNPMATEKLLSLLPEYVVPYMIHLLAHDPDFTRSQDVDQLRDIKECLWFMLEVLMTKNENNSHAFMKKMAENIKLTRDAQSPDESKTNEKLYTVCDVALCVINSKSALCNADSPKDPVLPMKFFTQPEKDFCNDKSYISEETRVLLLTGKPKPAGVLGAVNKPLSATGRKPYVRSTGTETGSNINVNSELNPSTGNRSREQSSEAAETGVSENEENPVRIISVTPVKNIDPVKNKEINSEQATQGNISSDRGKKRTVTAAGAENIQQKTDEKVDESGPPPTSKPRRGRRPKSESQGNATKNDDINKPISKGRKRAAVSQESPGGLEAGNAKAPKLQDLAKKAAPAERQIDLQR</sequence>
<dbReference type="PANTHER" id="PTHR12663">
    <property type="entry name" value="ANDROGEN INDUCED INHIBITOR OF PROLIFERATION AS3 / PDS5-RELATED"/>
    <property type="match status" value="1"/>
</dbReference>
<dbReference type="PANTHER" id="PTHR12663:SF2">
    <property type="entry name" value="SISTER CHROMATID COHESION PROTEIN PDS5 HOMOLOG A"/>
    <property type="match status" value="1"/>
</dbReference>
<accession>A0ABM0Q711</accession>
<evidence type="ECO:0000313" key="9">
    <source>
        <dbReference type="Proteomes" id="UP000694923"/>
    </source>
</evidence>
<keyword evidence="3" id="KW-0132">Cell division</keyword>
<dbReference type="InterPro" id="IPR011989">
    <property type="entry name" value="ARM-like"/>
</dbReference>
<name>A0ABM0Q711_GALVR</name>
<feature type="compositionally biased region" description="Basic and acidic residues" evidence="8">
    <location>
        <begin position="1203"/>
        <end position="1219"/>
    </location>
</feature>
<evidence type="ECO:0000256" key="6">
    <source>
        <dbReference type="ARBA" id="ARBA00023242"/>
    </source>
</evidence>
<evidence type="ECO:0000256" key="4">
    <source>
        <dbReference type="ARBA" id="ARBA00022737"/>
    </source>
</evidence>
<keyword evidence="4" id="KW-0677">Repeat</keyword>
<comment type="similarity">
    <text evidence="2">Belongs to the PDS5 family.</text>
</comment>
<dbReference type="Proteomes" id="UP000694923">
    <property type="component" value="Unplaced"/>
</dbReference>
<keyword evidence="9" id="KW-1185">Reference proteome</keyword>
<organism evidence="9 10">
    <name type="scientific">Galeopterus variegatus</name>
    <name type="common">Malayan flying lemur</name>
    <name type="synonym">Cynocephalus variegatus</name>
    <dbReference type="NCBI Taxonomy" id="482537"/>
    <lineage>
        <taxon>Eukaryota</taxon>
        <taxon>Metazoa</taxon>
        <taxon>Chordata</taxon>
        <taxon>Craniata</taxon>
        <taxon>Vertebrata</taxon>
        <taxon>Euteleostomi</taxon>
        <taxon>Mammalia</taxon>
        <taxon>Eutheria</taxon>
        <taxon>Euarchontoglires</taxon>
        <taxon>Dermoptera</taxon>
        <taxon>Cynocephalidae</taxon>
        <taxon>Galeopterus</taxon>
    </lineage>
</organism>
<protein>
    <submittedName>
        <fullName evidence="10">Sister chromatid cohesion protein PDS5 homolog A isoform X3</fullName>
    </submittedName>
</protein>
<dbReference type="GeneID" id="103585062"/>
<dbReference type="Gene3D" id="1.25.10.10">
    <property type="entry name" value="Leucine-rich Repeat Variant"/>
    <property type="match status" value="1"/>
</dbReference>
<proteinExistence type="inferred from homology"/>
<keyword evidence="7" id="KW-0131">Cell cycle</keyword>
<evidence type="ECO:0000256" key="1">
    <source>
        <dbReference type="ARBA" id="ARBA00004123"/>
    </source>
</evidence>
<dbReference type="CDD" id="cd19953">
    <property type="entry name" value="PDS5"/>
    <property type="match status" value="1"/>
</dbReference>
<evidence type="ECO:0000256" key="8">
    <source>
        <dbReference type="SAM" id="MobiDB-lite"/>
    </source>
</evidence>
<evidence type="ECO:0000256" key="5">
    <source>
        <dbReference type="ARBA" id="ARBA00022776"/>
    </source>
</evidence>
<evidence type="ECO:0000313" key="10">
    <source>
        <dbReference type="RefSeq" id="XP_008564152.1"/>
    </source>
</evidence>
<dbReference type="Pfam" id="PF20168">
    <property type="entry name" value="PDS5"/>
    <property type="match status" value="1"/>
</dbReference>
<dbReference type="SUPFAM" id="SSF48371">
    <property type="entry name" value="ARM repeat"/>
    <property type="match status" value="1"/>
</dbReference>
<feature type="compositionally biased region" description="Polar residues" evidence="8">
    <location>
        <begin position="1041"/>
        <end position="1062"/>
    </location>
</feature>
<dbReference type="InterPro" id="IPR016024">
    <property type="entry name" value="ARM-type_fold"/>
</dbReference>
<reference evidence="10" key="1">
    <citation type="submission" date="2025-08" db="UniProtKB">
        <authorList>
            <consortium name="RefSeq"/>
        </authorList>
    </citation>
    <scope>IDENTIFICATION</scope>
</reference>
<keyword evidence="5" id="KW-0498">Mitosis</keyword>
<evidence type="ECO:0000256" key="7">
    <source>
        <dbReference type="ARBA" id="ARBA00023306"/>
    </source>
</evidence>
<feature type="compositionally biased region" description="Polar residues" evidence="8">
    <location>
        <begin position="1105"/>
        <end position="1115"/>
    </location>
</feature>
<dbReference type="InterPro" id="IPR039776">
    <property type="entry name" value="Pds5"/>
</dbReference>
<evidence type="ECO:0000256" key="2">
    <source>
        <dbReference type="ARBA" id="ARBA00006254"/>
    </source>
</evidence>
<feature type="region of interest" description="Disordered" evidence="8">
    <location>
        <begin position="1032"/>
        <end position="1219"/>
    </location>
</feature>